<dbReference type="EMBL" id="JBDODL010000004">
    <property type="protein sequence ID" value="MES1917992.1"/>
    <property type="molecule type" value="Genomic_DNA"/>
</dbReference>
<dbReference type="SUPFAM" id="SSF52833">
    <property type="entry name" value="Thioredoxin-like"/>
    <property type="match status" value="1"/>
</dbReference>
<name>A0ABV2AFG5_9EUKA</name>
<gene>
    <name evidence="2" type="primary">PTGES2</name>
    <name evidence="2" type="ORF">MHBO_000028</name>
</gene>
<evidence type="ECO:0000259" key="1">
    <source>
        <dbReference type="PROSITE" id="PS50404"/>
    </source>
</evidence>
<dbReference type="Pfam" id="PF13417">
    <property type="entry name" value="GST_N_3"/>
    <property type="match status" value="1"/>
</dbReference>
<protein>
    <submittedName>
        <fullName evidence="2">Prostaglandin E synthase 2</fullName>
        <ecNumber evidence="2">5.3.99.3</ecNumber>
    </submittedName>
</protein>
<comment type="caution">
    <text evidence="2">The sequence shown here is derived from an EMBL/GenBank/DDBJ whole genome shotgun (WGS) entry which is preliminary data.</text>
</comment>
<keyword evidence="3" id="KW-1185">Reference proteome</keyword>
<dbReference type="PROSITE" id="PS50404">
    <property type="entry name" value="GST_NTER"/>
    <property type="match status" value="1"/>
</dbReference>
<dbReference type="InterPro" id="IPR036249">
    <property type="entry name" value="Thioredoxin-like_sf"/>
</dbReference>
<sequence>MKLLTKLEKFKISLKTNAKSGAKKPLEKTFVPPTLSPDSFHRQHDISGLLLEKNCNTNNYFGALFLYQFKRCPYSGKIRALLDRLGLWYTLLEVDPRSKKMLDWSSFATVPVLRIKSDRHKIAIGESNVIIDFLLDEALNYKLINRDIYGLFFYRFKKTGLLKVSEKRKIGLTKK</sequence>
<reference evidence="2 3" key="1">
    <citation type="journal article" date="2024" name="BMC Biol.">
        <title>Comparative genomics of Ascetosporea gives new insight into the evolutionary basis for animal parasitism in Rhizaria.</title>
        <authorList>
            <person name="Hiltunen Thoren M."/>
            <person name="Onut-Brannstrom I."/>
            <person name="Alfjorden A."/>
            <person name="Peckova H."/>
            <person name="Swords F."/>
            <person name="Hooper C."/>
            <person name="Holzer A.S."/>
            <person name="Bass D."/>
            <person name="Burki F."/>
        </authorList>
    </citation>
    <scope>NUCLEOTIDE SEQUENCE [LARGE SCALE GENOMIC DNA]</scope>
    <source>
        <strain evidence="2">20-A016</strain>
    </source>
</reference>
<dbReference type="InterPro" id="IPR004045">
    <property type="entry name" value="Glutathione_S-Trfase_N"/>
</dbReference>
<dbReference type="Gene3D" id="3.40.30.10">
    <property type="entry name" value="Glutaredoxin"/>
    <property type="match status" value="1"/>
</dbReference>
<dbReference type="PANTHER" id="PTHR12782">
    <property type="entry name" value="MICROSOMAL PROSTAGLANDIN E SYNTHASE-2"/>
    <property type="match status" value="1"/>
</dbReference>
<feature type="domain" description="GST N-terminal" evidence="1">
    <location>
        <begin position="62"/>
        <end position="142"/>
    </location>
</feature>
<evidence type="ECO:0000313" key="3">
    <source>
        <dbReference type="Proteomes" id="UP001439008"/>
    </source>
</evidence>
<proteinExistence type="predicted"/>
<dbReference type="Proteomes" id="UP001439008">
    <property type="component" value="Unassembled WGS sequence"/>
</dbReference>
<dbReference type="EC" id="5.3.99.3" evidence="2"/>
<dbReference type="PANTHER" id="PTHR12782:SF5">
    <property type="entry name" value="PROSTAGLANDIN E SYNTHASE 2"/>
    <property type="match status" value="1"/>
</dbReference>
<keyword evidence="2" id="KW-0413">Isomerase</keyword>
<dbReference type="GO" id="GO:0050220">
    <property type="term" value="F:prostaglandin-E synthase activity"/>
    <property type="evidence" value="ECO:0007669"/>
    <property type="project" value="UniProtKB-EC"/>
</dbReference>
<evidence type="ECO:0000313" key="2">
    <source>
        <dbReference type="EMBL" id="MES1917992.1"/>
    </source>
</evidence>
<organism evidence="2 3">
    <name type="scientific">Bonamia ostreae</name>
    <dbReference type="NCBI Taxonomy" id="126728"/>
    <lineage>
        <taxon>Eukaryota</taxon>
        <taxon>Sar</taxon>
        <taxon>Rhizaria</taxon>
        <taxon>Endomyxa</taxon>
        <taxon>Ascetosporea</taxon>
        <taxon>Haplosporida</taxon>
        <taxon>Bonamia</taxon>
    </lineage>
</organism>
<accession>A0ABV2AFG5</accession>